<name>A0A1N6XA83_9GAMM</name>
<accession>A0A1N6XA83</accession>
<sequence>MSQSLLDGLHSKEFVTSSIRPRMHLVKVYSPVISARMEHIAAGGKPDEMPSLLNQVESAIDSLLTDTGIELPGEAWQRATIRSAIIPLAADDVRVYGAIKLNWLSDVSDLMKSLQVQAGLSQPRPSPGVRTKMAFTSAHTLIIAKLNEFSWLHDPTQLSKQLCRTIFDDCKQLLTVHGQQQTGEDQASLMENLVRSHTKLMLSAMNAEEKRIGQLTAQDVQNHPDGLPLDGLFAAYRKNQIQLDQLVNDSLKAESGSLSYANQTSQTPSFMR</sequence>
<gene>
    <name evidence="1" type="ORF">SAMN05421647_11341</name>
</gene>
<dbReference type="RefSeq" id="WP_076466063.1">
    <property type="nucleotide sequence ID" value="NZ_FTMN01000013.1"/>
</dbReference>
<protein>
    <submittedName>
        <fullName evidence="1">Uncharacterized protein</fullName>
    </submittedName>
</protein>
<reference evidence="1 2" key="1">
    <citation type="submission" date="2017-01" db="EMBL/GenBank/DDBJ databases">
        <authorList>
            <person name="Mah S.A."/>
            <person name="Swanson W.J."/>
            <person name="Moy G.W."/>
            <person name="Vacquier V.D."/>
        </authorList>
    </citation>
    <scope>NUCLEOTIDE SEQUENCE [LARGE SCALE GENOMIC DNA]</scope>
    <source>
        <strain evidence="1 2">DSM 7027</strain>
    </source>
</reference>
<keyword evidence="2" id="KW-1185">Reference proteome</keyword>
<evidence type="ECO:0000313" key="1">
    <source>
        <dbReference type="EMBL" id="SIQ99169.1"/>
    </source>
</evidence>
<organism evidence="1 2">
    <name type="scientific">Marinobacterium stanieri</name>
    <dbReference type="NCBI Taxonomy" id="49186"/>
    <lineage>
        <taxon>Bacteria</taxon>
        <taxon>Pseudomonadati</taxon>
        <taxon>Pseudomonadota</taxon>
        <taxon>Gammaproteobacteria</taxon>
        <taxon>Oceanospirillales</taxon>
        <taxon>Oceanospirillaceae</taxon>
        <taxon>Marinobacterium</taxon>
    </lineage>
</organism>
<dbReference type="STRING" id="49186.SAMN05421647_11341"/>
<evidence type="ECO:0000313" key="2">
    <source>
        <dbReference type="Proteomes" id="UP000186895"/>
    </source>
</evidence>
<dbReference type="EMBL" id="FTMN01000013">
    <property type="protein sequence ID" value="SIQ99169.1"/>
    <property type="molecule type" value="Genomic_DNA"/>
</dbReference>
<dbReference type="AlphaFoldDB" id="A0A1N6XA83"/>
<proteinExistence type="predicted"/>
<dbReference type="Proteomes" id="UP000186895">
    <property type="component" value="Unassembled WGS sequence"/>
</dbReference>